<evidence type="ECO:0008006" key="3">
    <source>
        <dbReference type="Google" id="ProtNLM"/>
    </source>
</evidence>
<dbReference type="OrthoDB" id="2390144at2"/>
<dbReference type="PANTHER" id="PTHR40051">
    <property type="entry name" value="IG HYPOTHETICAL 15966"/>
    <property type="match status" value="1"/>
</dbReference>
<name>A0A1G9JHS9_9BACL</name>
<evidence type="ECO:0000313" key="2">
    <source>
        <dbReference type="Proteomes" id="UP000199008"/>
    </source>
</evidence>
<organism evidence="1 2">
    <name type="scientific">Lacicoccus qingdaonensis</name>
    <dbReference type="NCBI Taxonomy" id="576118"/>
    <lineage>
        <taxon>Bacteria</taxon>
        <taxon>Bacillati</taxon>
        <taxon>Bacillota</taxon>
        <taxon>Bacilli</taxon>
        <taxon>Bacillales</taxon>
        <taxon>Salinicoccaceae</taxon>
        <taxon>Lacicoccus</taxon>
    </lineage>
</organism>
<reference evidence="2" key="1">
    <citation type="submission" date="2016-10" db="EMBL/GenBank/DDBJ databases">
        <authorList>
            <person name="Varghese N."/>
            <person name="Submissions S."/>
        </authorList>
    </citation>
    <scope>NUCLEOTIDE SEQUENCE [LARGE SCALE GENOMIC DNA]</scope>
    <source>
        <strain evidence="2">CGMCC 1.8895</strain>
    </source>
</reference>
<dbReference type="Proteomes" id="UP000199008">
    <property type="component" value="Unassembled WGS sequence"/>
</dbReference>
<protein>
    <recommendedName>
        <fullName evidence="3">YolD-like protein</fullName>
    </recommendedName>
</protein>
<keyword evidence="2" id="KW-1185">Reference proteome</keyword>
<dbReference type="STRING" id="576118.SAMN05216216_1508"/>
<sequence>MENDYRNIPREQLNNNIPKGRGMIKWQPFATMPEQYEKIFKMIEDNAKIEKPIINEDISGSVAKLNL</sequence>
<proteinExistence type="predicted"/>
<dbReference type="AlphaFoldDB" id="A0A1G9JHS9"/>
<evidence type="ECO:0000313" key="1">
    <source>
        <dbReference type="EMBL" id="SDL36694.1"/>
    </source>
</evidence>
<gene>
    <name evidence="1" type="ORF">SAMN05216216_1508</name>
</gene>
<dbReference type="PANTHER" id="PTHR40051:SF1">
    <property type="entry name" value="YOLD-LIKE FAMILY PROTEIN"/>
    <property type="match status" value="1"/>
</dbReference>
<accession>A0A1G9JHS9</accession>
<dbReference type="EMBL" id="FNFY01000050">
    <property type="protein sequence ID" value="SDL36694.1"/>
    <property type="molecule type" value="Genomic_DNA"/>
</dbReference>